<dbReference type="AlphaFoldDB" id="A0AAE3A9S7"/>
<keyword evidence="1" id="KW-1133">Transmembrane helix</keyword>
<keyword evidence="4" id="KW-1185">Reference proteome</keyword>
<gene>
    <name evidence="3" type="ORF">LKD36_12880</name>
</gene>
<organism evidence="3 4">
    <name type="scientific">Hominiventricola filiformis</name>
    <dbReference type="NCBI Taxonomy" id="2885352"/>
    <lineage>
        <taxon>Bacteria</taxon>
        <taxon>Bacillati</taxon>
        <taxon>Bacillota</taxon>
        <taxon>Clostridia</taxon>
        <taxon>Lachnospirales</taxon>
        <taxon>Lachnospiraceae</taxon>
        <taxon>Hominiventricola</taxon>
    </lineage>
</organism>
<feature type="transmembrane region" description="Helical" evidence="1">
    <location>
        <begin position="9"/>
        <end position="28"/>
    </location>
</feature>
<dbReference type="Pfam" id="PF07853">
    <property type="entry name" value="DUF1648"/>
    <property type="match status" value="1"/>
</dbReference>
<dbReference type="Pfam" id="PF13630">
    <property type="entry name" value="SdpI"/>
    <property type="match status" value="1"/>
</dbReference>
<dbReference type="InterPro" id="IPR025962">
    <property type="entry name" value="SdpI/YhfL"/>
</dbReference>
<feature type="transmembrane region" description="Helical" evidence="1">
    <location>
        <begin position="88"/>
        <end position="105"/>
    </location>
</feature>
<accession>A0AAE3A9S7</accession>
<dbReference type="InterPro" id="IPR026272">
    <property type="entry name" value="SdpI"/>
</dbReference>
<dbReference type="PANTHER" id="PTHR37810:SF5">
    <property type="entry name" value="IMMUNITY PROTEIN SDPI"/>
    <property type="match status" value="1"/>
</dbReference>
<evidence type="ECO:0000256" key="1">
    <source>
        <dbReference type="SAM" id="Phobius"/>
    </source>
</evidence>
<evidence type="ECO:0000313" key="4">
    <source>
        <dbReference type="Proteomes" id="UP001198220"/>
    </source>
</evidence>
<feature type="transmembrane region" description="Helical" evidence="1">
    <location>
        <begin position="111"/>
        <end position="130"/>
    </location>
</feature>
<protein>
    <submittedName>
        <fullName evidence="3">SdpI family protein</fullName>
    </submittedName>
</protein>
<evidence type="ECO:0000313" key="3">
    <source>
        <dbReference type="EMBL" id="MCC2127062.1"/>
    </source>
</evidence>
<dbReference type="PANTHER" id="PTHR37810">
    <property type="entry name" value="IMMUNITY PROTEIN SDPI"/>
    <property type="match status" value="1"/>
</dbReference>
<feature type="domain" description="DUF1648" evidence="2">
    <location>
        <begin position="15"/>
        <end position="58"/>
    </location>
</feature>
<dbReference type="Proteomes" id="UP001198220">
    <property type="component" value="Unassembled WGS sequence"/>
</dbReference>
<dbReference type="GO" id="GO:0009636">
    <property type="term" value="P:response to toxic substance"/>
    <property type="evidence" value="ECO:0007669"/>
    <property type="project" value="TreeGrafter"/>
</dbReference>
<dbReference type="RefSeq" id="WP_118769824.1">
    <property type="nucleotide sequence ID" value="NZ_JAJEPS010000014.1"/>
</dbReference>
<keyword evidence="1" id="KW-0812">Transmembrane</keyword>
<keyword evidence="1" id="KW-0472">Membrane</keyword>
<name>A0AAE3A9S7_9FIRM</name>
<dbReference type="EMBL" id="JAJEPS010000014">
    <property type="protein sequence ID" value="MCC2127062.1"/>
    <property type="molecule type" value="Genomic_DNA"/>
</dbReference>
<sequence>MKNPKLRILNYVIPLITLLVSIVCYFRLPDQITLSWDLNGAASSYEAKWHLFLMSGMGLVIAILFDILPHVDPRKKNYSKFEHFYDQFCIFMQLFLFGMTSITLVENFRPGTVNIPLVITIAIGILFLFIGNELPKVKSNFFMGIRTPWALCSEENWRRTHRLGGKCFFTAGIILILAAFLPSQKLVFGIMFAMIMVASLVPTLMSYLWYRKGI</sequence>
<evidence type="ECO:0000259" key="2">
    <source>
        <dbReference type="Pfam" id="PF07853"/>
    </source>
</evidence>
<dbReference type="PIRSF" id="PIRSF038959">
    <property type="entry name" value="SdpI"/>
    <property type="match status" value="1"/>
</dbReference>
<proteinExistence type="predicted"/>
<dbReference type="InterPro" id="IPR012867">
    <property type="entry name" value="DUF1648"/>
</dbReference>
<feature type="transmembrane region" description="Helical" evidence="1">
    <location>
        <begin position="48"/>
        <end position="68"/>
    </location>
</feature>
<feature type="transmembrane region" description="Helical" evidence="1">
    <location>
        <begin position="163"/>
        <end position="181"/>
    </location>
</feature>
<reference evidence="3 4" key="1">
    <citation type="submission" date="2021-10" db="EMBL/GenBank/DDBJ databases">
        <title>Anaerobic single-cell dispensing facilitates the cultivation of human gut bacteria.</title>
        <authorList>
            <person name="Afrizal A."/>
        </authorList>
    </citation>
    <scope>NUCLEOTIDE SEQUENCE [LARGE SCALE GENOMIC DNA]</scope>
    <source>
        <strain evidence="3 4">CLA-AA-H276</strain>
    </source>
</reference>
<comment type="caution">
    <text evidence="3">The sequence shown here is derived from an EMBL/GenBank/DDBJ whole genome shotgun (WGS) entry which is preliminary data.</text>
</comment>
<feature type="transmembrane region" description="Helical" evidence="1">
    <location>
        <begin position="187"/>
        <end position="210"/>
    </location>
</feature>